<evidence type="ECO:0000313" key="5">
    <source>
        <dbReference type="Proteomes" id="UP000535589"/>
    </source>
</evidence>
<dbReference type="RefSeq" id="WP_168834589.1">
    <property type="nucleotide sequence ID" value="NZ_JABAIK010000001.1"/>
</dbReference>
<accession>A0A7X8TMW7</accession>
<dbReference type="EMBL" id="JABAIK010000001">
    <property type="protein sequence ID" value="NLS11489.1"/>
    <property type="molecule type" value="Genomic_DNA"/>
</dbReference>
<dbReference type="AlphaFoldDB" id="A0A7X8TMW7"/>
<evidence type="ECO:0000256" key="1">
    <source>
        <dbReference type="ARBA" id="ARBA00022763"/>
    </source>
</evidence>
<dbReference type="Proteomes" id="UP000535589">
    <property type="component" value="Unassembled WGS sequence"/>
</dbReference>
<keyword evidence="1" id="KW-0227">DNA damage</keyword>
<sequence>MVSPHLTLPSDPLWLYLHFPALQLDKLDSENTQPIAIIDKKTMRLCQCNSAALAVGIQPGLGLASAAAMCHSLELHPYHLEHTESLLAGVAQWLYLVTAEICLIPPCGLLLRVTPMLKLYHSVEHYWAMIEHHLRCQNVRYCAALGHTPLAAKLLALSKHTTTVANVSHNAYQRDGDDAQSQAALPFFLGHHRDDWYAIIAKQSLEHAELSERHKDMLRRVGINTLGALLKLSLTELARRFDIEVVNYIGRLTGQLKHPHSFYRPPEQFSLCQELLYEYDNVQWLTRPLTRALEQLERFLKWRDALAYELTLTLHHREHVNTAVVFHAAQGEYLACKWMTLATLQLESLRLPAPIIRFTLELTRHGMQQGTSCDLLSQQSGQMSSLELISVLQAKLGGDAVLRPRLISDPRPEKASLLVNALDVQRSEESSHHHANQKQSRLSEAQEQQTHTLTRRLRPSFLLPEPEPLNDTIALMNGPERIVSGWWDGDAIMRDYYIARTEHGQWLWIFRDPFKRWFCHGFFA</sequence>
<evidence type="ECO:0000259" key="3">
    <source>
        <dbReference type="Pfam" id="PF00817"/>
    </source>
</evidence>
<dbReference type="InterPro" id="IPR001126">
    <property type="entry name" value="UmuC"/>
</dbReference>
<proteinExistence type="predicted"/>
<dbReference type="PANTHER" id="PTHR35369">
    <property type="entry name" value="BLR3025 PROTEIN-RELATED"/>
    <property type="match status" value="1"/>
</dbReference>
<comment type="caution">
    <text evidence="4">The sequence shown here is derived from an EMBL/GenBank/DDBJ whole genome shotgun (WGS) entry which is preliminary data.</text>
</comment>
<gene>
    <name evidence="4" type="ORF">HGP28_01125</name>
</gene>
<dbReference type="InterPro" id="IPR050356">
    <property type="entry name" value="SulA_CellDiv_inhibitor"/>
</dbReference>
<dbReference type="Pfam" id="PF00817">
    <property type="entry name" value="IMS"/>
    <property type="match status" value="1"/>
</dbReference>
<dbReference type="CDD" id="cd03468">
    <property type="entry name" value="PolY_like"/>
    <property type="match status" value="1"/>
</dbReference>
<protein>
    <submittedName>
        <fullName evidence="4">DNA polymerase Y family protein</fullName>
    </submittedName>
</protein>
<feature type="domain" description="UmuC" evidence="3">
    <location>
        <begin position="31"/>
        <end position="155"/>
    </location>
</feature>
<dbReference type="PANTHER" id="PTHR35369:SF2">
    <property type="entry name" value="BLR3025 PROTEIN"/>
    <property type="match status" value="1"/>
</dbReference>
<reference evidence="4 5" key="1">
    <citation type="submission" date="2020-04" db="EMBL/GenBank/DDBJ databases">
        <title>Vibrio sp. SM6, a novel species isolated from seawater.</title>
        <authorList>
            <person name="Wang X."/>
        </authorList>
    </citation>
    <scope>NUCLEOTIDE SEQUENCE [LARGE SCALE GENOMIC DNA]</scope>
    <source>
        <strain evidence="4 5">SM6</strain>
    </source>
</reference>
<dbReference type="GO" id="GO:0006281">
    <property type="term" value="P:DNA repair"/>
    <property type="evidence" value="ECO:0007669"/>
    <property type="project" value="InterPro"/>
</dbReference>
<evidence type="ECO:0000256" key="2">
    <source>
        <dbReference type="SAM" id="MobiDB-lite"/>
    </source>
</evidence>
<dbReference type="SUPFAM" id="SSF56672">
    <property type="entry name" value="DNA/RNA polymerases"/>
    <property type="match status" value="1"/>
</dbReference>
<feature type="compositionally biased region" description="Polar residues" evidence="2">
    <location>
        <begin position="437"/>
        <end position="450"/>
    </location>
</feature>
<evidence type="ECO:0000313" key="4">
    <source>
        <dbReference type="EMBL" id="NLS11489.1"/>
    </source>
</evidence>
<dbReference type="InterPro" id="IPR043502">
    <property type="entry name" value="DNA/RNA_pol_sf"/>
</dbReference>
<feature type="region of interest" description="Disordered" evidence="2">
    <location>
        <begin position="428"/>
        <end position="450"/>
    </location>
</feature>
<keyword evidence="5" id="KW-1185">Reference proteome</keyword>
<organism evidence="4 5">
    <name type="scientific">Vibrio agarilyticus</name>
    <dbReference type="NCBI Taxonomy" id="2726741"/>
    <lineage>
        <taxon>Bacteria</taxon>
        <taxon>Pseudomonadati</taxon>
        <taxon>Pseudomonadota</taxon>
        <taxon>Gammaproteobacteria</taxon>
        <taxon>Vibrionales</taxon>
        <taxon>Vibrionaceae</taxon>
        <taxon>Vibrio</taxon>
    </lineage>
</organism>
<name>A0A7X8TMW7_9VIBR</name>